<dbReference type="eggNOG" id="COG3741">
    <property type="taxonomic scope" value="Bacteria"/>
</dbReference>
<reference evidence="2 4" key="2">
    <citation type="submission" date="2013-03" db="EMBL/GenBank/DDBJ databases">
        <title>The Genome Sequence of Enterococcus malodoratus ATCC_43197 (PacBio/Illumina hybrid assembly).</title>
        <authorList>
            <consortium name="The Broad Institute Genomics Platform"/>
            <consortium name="The Broad Institute Genome Sequencing Center for Infectious Disease"/>
            <person name="Earl A."/>
            <person name="Russ C."/>
            <person name="Gilmore M."/>
            <person name="Surin D."/>
            <person name="Walker B."/>
            <person name="Young S."/>
            <person name="Zeng Q."/>
            <person name="Gargeya S."/>
            <person name="Fitzgerald M."/>
            <person name="Haas B."/>
            <person name="Abouelleil A."/>
            <person name="Allen A.W."/>
            <person name="Alvarado L."/>
            <person name="Arachchi H.M."/>
            <person name="Berlin A.M."/>
            <person name="Chapman S.B."/>
            <person name="Gainer-Dewar J."/>
            <person name="Goldberg J."/>
            <person name="Griggs A."/>
            <person name="Gujja S."/>
            <person name="Hansen M."/>
            <person name="Howarth C."/>
            <person name="Imamovic A."/>
            <person name="Ireland A."/>
            <person name="Larimer J."/>
            <person name="McCowan C."/>
            <person name="Murphy C."/>
            <person name="Pearson M."/>
            <person name="Poon T.W."/>
            <person name="Priest M."/>
            <person name="Roberts A."/>
            <person name="Saif S."/>
            <person name="Shea T."/>
            <person name="Sisk P."/>
            <person name="Sykes S."/>
            <person name="Wortman J."/>
            <person name="Nusbaum C."/>
            <person name="Birren B."/>
        </authorList>
    </citation>
    <scope>NUCLEOTIDE SEQUENCE [LARGE SCALE GENOMIC DNA]</scope>
    <source>
        <strain evidence="2 4">ATCC 43197</strain>
    </source>
</reference>
<accession>R2NV34</accession>
<evidence type="ECO:0000313" key="4">
    <source>
        <dbReference type="Proteomes" id="UP000014148"/>
    </source>
</evidence>
<comment type="caution">
    <text evidence="1">The sequence shown here is derived from an EMBL/GenBank/DDBJ whole genome shotgun (WGS) entry which is preliminary data.</text>
</comment>
<dbReference type="InterPro" id="IPR007709">
    <property type="entry name" value="N-FG_amidohydro"/>
</dbReference>
<evidence type="ECO:0000313" key="3">
    <source>
        <dbReference type="Proteomes" id="UP000013783"/>
    </source>
</evidence>
<protein>
    <submittedName>
        <fullName evidence="1">N-formylglutamate deformylase</fullName>
    </submittedName>
</protein>
<dbReference type="EMBL" id="ASWA01000003">
    <property type="protein sequence ID" value="EOT66551.1"/>
    <property type="molecule type" value="Genomic_DNA"/>
</dbReference>
<proteinExistence type="predicted"/>
<dbReference type="Proteomes" id="UP000014148">
    <property type="component" value="Unassembled WGS sequence"/>
</dbReference>
<dbReference type="STRING" id="71451.RV07_GL002097"/>
<reference evidence="1 3" key="1">
    <citation type="submission" date="2013-02" db="EMBL/GenBank/DDBJ databases">
        <title>The Genome Sequence of Enterococcus malodoratus ATCC_43197.</title>
        <authorList>
            <consortium name="The Broad Institute Genome Sequencing Platform"/>
            <consortium name="The Broad Institute Genome Sequencing Center for Infectious Disease"/>
            <person name="Earl A.M."/>
            <person name="Gilmore M.S."/>
            <person name="Lebreton F."/>
            <person name="Walker B."/>
            <person name="Young S.K."/>
            <person name="Zeng Q."/>
            <person name="Gargeya S."/>
            <person name="Fitzgerald M."/>
            <person name="Haas B."/>
            <person name="Abouelleil A."/>
            <person name="Alvarado L."/>
            <person name="Arachchi H.M."/>
            <person name="Berlin A.M."/>
            <person name="Chapman S.B."/>
            <person name="Dewar J."/>
            <person name="Goldberg J."/>
            <person name="Griggs A."/>
            <person name="Gujja S."/>
            <person name="Hansen M."/>
            <person name="Howarth C."/>
            <person name="Imamovic A."/>
            <person name="Larimer J."/>
            <person name="McCowan C."/>
            <person name="Murphy C."/>
            <person name="Neiman D."/>
            <person name="Pearson M."/>
            <person name="Priest M."/>
            <person name="Roberts A."/>
            <person name="Saif S."/>
            <person name="Shea T."/>
            <person name="Sisk P."/>
            <person name="Sykes S."/>
            <person name="Wortman J."/>
            <person name="Nusbaum C."/>
            <person name="Birren B."/>
        </authorList>
    </citation>
    <scope>NUCLEOTIDE SEQUENCE [LARGE SCALE GENOMIC DNA]</scope>
    <source>
        <strain evidence="1 3">ATCC 43197</strain>
    </source>
</reference>
<dbReference type="OrthoDB" id="8716700at2"/>
<keyword evidence="4" id="KW-1185">Reference proteome</keyword>
<sequence>MNPFTIYNEGKNEAPVIISLPHSGTWIPEEMRKSLRNEAVLANTDWFLPELYSFLAASGYTVIENQVNRYAADPNRESRMSGEDYQATAVYQRNTFGKQLYNETLSPQTIDERLNKYYWPYHQALQELIEEKRKYFSKIYLFDLHSFAEYPNVDQQKPADFVIGNQADQTASADLREALTELLEAQGYSVSNNHPFRGGFITHHYGQQAAIEALQLEIRYIQYIEKRSFGEEELSKYDPELFLSTQKQLKKIFAELLAKLACERK</sequence>
<dbReference type="Gene3D" id="3.40.630.40">
    <property type="entry name" value="Zn-dependent exopeptidases"/>
    <property type="match status" value="1"/>
</dbReference>
<name>R2NV34_9ENTE</name>
<evidence type="ECO:0000313" key="2">
    <source>
        <dbReference type="EMBL" id="EOT66551.1"/>
    </source>
</evidence>
<dbReference type="Proteomes" id="UP000013783">
    <property type="component" value="Unassembled WGS sequence"/>
</dbReference>
<evidence type="ECO:0000313" key="1">
    <source>
        <dbReference type="EMBL" id="EOH75882.1"/>
    </source>
</evidence>
<dbReference type="PATRIC" id="fig|1158601.3.peg.2860"/>
<dbReference type="EMBL" id="AJAK01000019">
    <property type="protein sequence ID" value="EOH75882.1"/>
    <property type="molecule type" value="Genomic_DNA"/>
</dbReference>
<dbReference type="Pfam" id="PF05013">
    <property type="entry name" value="FGase"/>
    <property type="match status" value="1"/>
</dbReference>
<dbReference type="SUPFAM" id="SSF53187">
    <property type="entry name" value="Zn-dependent exopeptidases"/>
    <property type="match status" value="1"/>
</dbReference>
<organism evidence="1 3">
    <name type="scientific">Enterococcus malodoratus ATCC 43197</name>
    <dbReference type="NCBI Taxonomy" id="1158601"/>
    <lineage>
        <taxon>Bacteria</taxon>
        <taxon>Bacillati</taxon>
        <taxon>Bacillota</taxon>
        <taxon>Bacilli</taxon>
        <taxon>Lactobacillales</taxon>
        <taxon>Enterococcaceae</taxon>
        <taxon>Enterococcus</taxon>
    </lineage>
</organism>
<dbReference type="AlphaFoldDB" id="R2NV34"/>
<gene>
    <name evidence="2" type="ORF">I585_02072</name>
    <name evidence="1" type="ORF">UAI_02892</name>
</gene>
<dbReference type="RefSeq" id="WP_010741692.1">
    <property type="nucleotide sequence ID" value="NZ_KB946251.1"/>
</dbReference>